<protein>
    <submittedName>
        <fullName evidence="2">Uncharacterized protein</fullName>
    </submittedName>
</protein>
<accession>A0A151XAV1</accession>
<feature type="region of interest" description="Disordered" evidence="1">
    <location>
        <begin position="1"/>
        <end position="62"/>
    </location>
</feature>
<reference evidence="2 3" key="1">
    <citation type="submission" date="2015-09" db="EMBL/GenBank/DDBJ databases">
        <title>Trachymyrmex zeteki WGS genome.</title>
        <authorList>
            <person name="Nygaard S."/>
            <person name="Hu H."/>
            <person name="Boomsma J."/>
            <person name="Zhang G."/>
        </authorList>
    </citation>
    <scope>NUCLEOTIDE SEQUENCE [LARGE SCALE GENOMIC DNA]</scope>
    <source>
        <strain evidence="2">Tzet28-1</strain>
        <tissue evidence="2">Whole body</tissue>
    </source>
</reference>
<keyword evidence="3" id="KW-1185">Reference proteome</keyword>
<evidence type="ECO:0000256" key="1">
    <source>
        <dbReference type="SAM" id="MobiDB-lite"/>
    </source>
</evidence>
<feature type="compositionally biased region" description="Basic and acidic residues" evidence="1">
    <location>
        <begin position="20"/>
        <end position="36"/>
    </location>
</feature>
<evidence type="ECO:0000313" key="2">
    <source>
        <dbReference type="EMBL" id="KYQ57469.1"/>
    </source>
</evidence>
<dbReference type="Proteomes" id="UP000075809">
    <property type="component" value="Unassembled WGS sequence"/>
</dbReference>
<proteinExistence type="predicted"/>
<dbReference type="EMBL" id="KQ982335">
    <property type="protein sequence ID" value="KYQ57469.1"/>
    <property type="molecule type" value="Genomic_DNA"/>
</dbReference>
<organism evidence="2 3">
    <name type="scientific">Mycetomoellerius zeteki</name>
    <dbReference type="NCBI Taxonomy" id="64791"/>
    <lineage>
        <taxon>Eukaryota</taxon>
        <taxon>Metazoa</taxon>
        <taxon>Ecdysozoa</taxon>
        <taxon>Arthropoda</taxon>
        <taxon>Hexapoda</taxon>
        <taxon>Insecta</taxon>
        <taxon>Pterygota</taxon>
        <taxon>Neoptera</taxon>
        <taxon>Endopterygota</taxon>
        <taxon>Hymenoptera</taxon>
        <taxon>Apocrita</taxon>
        <taxon>Aculeata</taxon>
        <taxon>Formicoidea</taxon>
        <taxon>Formicidae</taxon>
        <taxon>Myrmicinae</taxon>
        <taxon>Mycetomoellerius</taxon>
    </lineage>
</organism>
<feature type="compositionally biased region" description="Polar residues" evidence="1">
    <location>
        <begin position="1"/>
        <end position="10"/>
    </location>
</feature>
<dbReference type="AlphaFoldDB" id="A0A151XAV1"/>
<sequence length="240" mass="26499">MHSSRCQSPHQAAHSGPTGPHHEVAGPESHRRDSGRRPSRSCGIASLDNPMRTGRSPPDVDGEAFQVSLSVSSSKPPTHLFLRSKSLIGRRSSDQRRKHPLYLHGHPLWHDENFERSSPVSLLIFFPCTRKHTYTSRGRYPRSNFASRGRQLERDVDTRAALFPAGEREEARGAFGAREVGSGRLAVARTRPTGSRRASGEKVDPVDRGHARGFAGILSTSAYEAMPRRLNARGLGRDVV</sequence>
<name>A0A151XAV1_9HYME</name>
<evidence type="ECO:0000313" key="3">
    <source>
        <dbReference type="Proteomes" id="UP000075809"/>
    </source>
</evidence>
<gene>
    <name evidence="2" type="ORF">ALC60_03430</name>
</gene>